<name>A0A5C3KF38_COPMA</name>
<dbReference type="EMBL" id="ML210380">
    <property type="protein sequence ID" value="TFK18749.1"/>
    <property type="molecule type" value="Genomic_DNA"/>
</dbReference>
<proteinExistence type="predicted"/>
<dbReference type="Proteomes" id="UP000307440">
    <property type="component" value="Unassembled WGS sequence"/>
</dbReference>
<reference evidence="1 2" key="1">
    <citation type="journal article" date="2019" name="Nat. Ecol. Evol.">
        <title>Megaphylogeny resolves global patterns of mushroom evolution.</title>
        <authorList>
            <person name="Varga T."/>
            <person name="Krizsan K."/>
            <person name="Foldi C."/>
            <person name="Dima B."/>
            <person name="Sanchez-Garcia M."/>
            <person name="Sanchez-Ramirez S."/>
            <person name="Szollosi G.J."/>
            <person name="Szarkandi J.G."/>
            <person name="Papp V."/>
            <person name="Albert L."/>
            <person name="Andreopoulos W."/>
            <person name="Angelini C."/>
            <person name="Antonin V."/>
            <person name="Barry K.W."/>
            <person name="Bougher N.L."/>
            <person name="Buchanan P."/>
            <person name="Buyck B."/>
            <person name="Bense V."/>
            <person name="Catcheside P."/>
            <person name="Chovatia M."/>
            <person name="Cooper J."/>
            <person name="Damon W."/>
            <person name="Desjardin D."/>
            <person name="Finy P."/>
            <person name="Geml J."/>
            <person name="Haridas S."/>
            <person name="Hughes K."/>
            <person name="Justo A."/>
            <person name="Karasinski D."/>
            <person name="Kautmanova I."/>
            <person name="Kiss B."/>
            <person name="Kocsube S."/>
            <person name="Kotiranta H."/>
            <person name="LaButti K.M."/>
            <person name="Lechner B.E."/>
            <person name="Liimatainen K."/>
            <person name="Lipzen A."/>
            <person name="Lukacs Z."/>
            <person name="Mihaltcheva S."/>
            <person name="Morgado L.N."/>
            <person name="Niskanen T."/>
            <person name="Noordeloos M.E."/>
            <person name="Ohm R.A."/>
            <person name="Ortiz-Santana B."/>
            <person name="Ovrebo C."/>
            <person name="Racz N."/>
            <person name="Riley R."/>
            <person name="Savchenko A."/>
            <person name="Shiryaev A."/>
            <person name="Soop K."/>
            <person name="Spirin V."/>
            <person name="Szebenyi C."/>
            <person name="Tomsovsky M."/>
            <person name="Tulloss R.E."/>
            <person name="Uehling J."/>
            <person name="Grigoriev I.V."/>
            <person name="Vagvolgyi C."/>
            <person name="Papp T."/>
            <person name="Martin F.M."/>
            <person name="Miettinen O."/>
            <person name="Hibbett D.S."/>
            <person name="Nagy L.G."/>
        </authorList>
    </citation>
    <scope>NUCLEOTIDE SEQUENCE [LARGE SCALE GENOMIC DNA]</scope>
    <source>
        <strain evidence="1 2">CBS 121175</strain>
    </source>
</reference>
<organism evidence="1 2">
    <name type="scientific">Coprinopsis marcescibilis</name>
    <name type="common">Agaric fungus</name>
    <name type="synonym">Psathyrella marcescibilis</name>
    <dbReference type="NCBI Taxonomy" id="230819"/>
    <lineage>
        <taxon>Eukaryota</taxon>
        <taxon>Fungi</taxon>
        <taxon>Dikarya</taxon>
        <taxon>Basidiomycota</taxon>
        <taxon>Agaricomycotina</taxon>
        <taxon>Agaricomycetes</taxon>
        <taxon>Agaricomycetidae</taxon>
        <taxon>Agaricales</taxon>
        <taxon>Agaricineae</taxon>
        <taxon>Psathyrellaceae</taxon>
        <taxon>Coprinopsis</taxon>
    </lineage>
</organism>
<dbReference type="OrthoDB" id="2745898at2759"/>
<sequence length="418" mass="46652">MAQVPVELISHIVGYLSDDISSLRATSLVCSRLLEPTQKILFRKLELQRTHQYWPVEPGNVPDYKPGSALLAIFKQSPHLATYINEIYIRNHYHTTSLFASGRTEIPGWLALDHDLPLALEFIPVRGVKRVTMEVLSPWNDLPEATQQVLANILRSPSLLVLEIKEAPMYLLNLCRPSVLKFKTVLLQDPTIHGPFNGLPTQPERDSPMCLQAIGIALESSENAFLGFILDPRNQIGLSGVRLLDYGTTEEGDGAPVLRSLIKSCAASLRTLAFEAPQAQTNLDLSRCVSLEELVVRGTLSDPEYEEIHFAFPLMEALKRIPSSAPLECINMRIHHASDEPIESEPWIQLDTFLSLRIANQFTSLARVVVHVRSPGEIPSDELKSQIEGYLPNLLRLGLLNVSVIATFDIFDPYPTVL</sequence>
<evidence type="ECO:0000313" key="1">
    <source>
        <dbReference type="EMBL" id="TFK18749.1"/>
    </source>
</evidence>
<accession>A0A5C3KF38</accession>
<dbReference type="AlphaFoldDB" id="A0A5C3KF38"/>
<protein>
    <recommendedName>
        <fullName evidence="3">F-box domain-containing protein</fullName>
    </recommendedName>
</protein>
<keyword evidence="2" id="KW-1185">Reference proteome</keyword>
<evidence type="ECO:0008006" key="3">
    <source>
        <dbReference type="Google" id="ProtNLM"/>
    </source>
</evidence>
<evidence type="ECO:0000313" key="2">
    <source>
        <dbReference type="Proteomes" id="UP000307440"/>
    </source>
</evidence>
<gene>
    <name evidence="1" type="ORF">FA15DRAFT_675054</name>
</gene>